<dbReference type="InterPro" id="IPR036052">
    <property type="entry name" value="TrpB-like_PALP_sf"/>
</dbReference>
<keyword evidence="3" id="KW-1185">Reference proteome</keyword>
<comment type="caution">
    <text evidence="2">The sequence shown here is derived from an EMBL/GenBank/DDBJ whole genome shotgun (WGS) entry which is preliminary data.</text>
</comment>
<dbReference type="SUPFAM" id="SSF53686">
    <property type="entry name" value="Tryptophan synthase beta subunit-like PLP-dependent enzymes"/>
    <property type="match status" value="1"/>
</dbReference>
<dbReference type="STRING" id="307972.A0A2G8KJB4"/>
<evidence type="ECO:0000313" key="3">
    <source>
        <dbReference type="Proteomes" id="UP000230750"/>
    </source>
</evidence>
<organism evidence="2 3">
    <name type="scientific">Stichopus japonicus</name>
    <name type="common">Sea cucumber</name>
    <dbReference type="NCBI Taxonomy" id="307972"/>
    <lineage>
        <taxon>Eukaryota</taxon>
        <taxon>Metazoa</taxon>
        <taxon>Echinodermata</taxon>
        <taxon>Eleutherozoa</taxon>
        <taxon>Echinozoa</taxon>
        <taxon>Holothuroidea</taxon>
        <taxon>Aspidochirotacea</taxon>
        <taxon>Aspidochirotida</taxon>
        <taxon>Stichopodidae</taxon>
        <taxon>Apostichopus</taxon>
    </lineage>
</organism>
<dbReference type="FunFam" id="3.40.50.1100:FF:000036">
    <property type="entry name" value="Threonine synthase like 2"/>
    <property type="match status" value="1"/>
</dbReference>
<evidence type="ECO:0000259" key="1">
    <source>
        <dbReference type="Pfam" id="PF00291"/>
    </source>
</evidence>
<dbReference type="InterPro" id="IPR051166">
    <property type="entry name" value="Threonine_Synthase"/>
</dbReference>
<sequence>MEKKPPSSGNRMGQELIDKAFARIELPEIVKMKSLADGLHILEMFHGKTLAFKDLSTFVLGQLMSYFLRKRTKHITLLVGTSGDTGSSSIEAVRGVEGLDIVVVFPKGRISDIQERSMTTVNEKNVHVFGADGNSDDIDEPIRALSLDQEFRHRHNLGSMNSINIARVLCQAVSFFYSYLRMCPGCDGVVEVIAPTGAGGNVTGGVIASRMGLPVKIVCAVNENDIIHRTLSTGDFSKRETVKQTLSPAIDIQETSKGLCVIQVQTIIDV</sequence>
<dbReference type="EMBL" id="MRZV01000541">
    <property type="protein sequence ID" value="PIK48084.1"/>
    <property type="molecule type" value="Genomic_DNA"/>
</dbReference>
<dbReference type="Pfam" id="PF00291">
    <property type="entry name" value="PALP"/>
    <property type="match status" value="1"/>
</dbReference>
<dbReference type="PANTHER" id="PTHR42690">
    <property type="entry name" value="THREONINE SYNTHASE FAMILY MEMBER"/>
    <property type="match status" value="1"/>
</dbReference>
<evidence type="ECO:0000313" key="2">
    <source>
        <dbReference type="EMBL" id="PIK48084.1"/>
    </source>
</evidence>
<reference evidence="2 3" key="1">
    <citation type="journal article" date="2017" name="PLoS Biol.">
        <title>The sea cucumber genome provides insights into morphological evolution and visceral regeneration.</title>
        <authorList>
            <person name="Zhang X."/>
            <person name="Sun L."/>
            <person name="Yuan J."/>
            <person name="Sun Y."/>
            <person name="Gao Y."/>
            <person name="Zhang L."/>
            <person name="Li S."/>
            <person name="Dai H."/>
            <person name="Hamel J.F."/>
            <person name="Liu C."/>
            <person name="Yu Y."/>
            <person name="Liu S."/>
            <person name="Lin W."/>
            <person name="Guo K."/>
            <person name="Jin S."/>
            <person name="Xu P."/>
            <person name="Storey K.B."/>
            <person name="Huan P."/>
            <person name="Zhang T."/>
            <person name="Zhou Y."/>
            <person name="Zhang J."/>
            <person name="Lin C."/>
            <person name="Li X."/>
            <person name="Xing L."/>
            <person name="Huo D."/>
            <person name="Sun M."/>
            <person name="Wang L."/>
            <person name="Mercier A."/>
            <person name="Li F."/>
            <person name="Yang H."/>
            <person name="Xiang J."/>
        </authorList>
    </citation>
    <scope>NUCLEOTIDE SEQUENCE [LARGE SCALE GENOMIC DNA]</scope>
    <source>
        <strain evidence="2">Shaxun</strain>
        <tissue evidence="2">Muscle</tissue>
    </source>
</reference>
<dbReference type="Proteomes" id="UP000230750">
    <property type="component" value="Unassembled WGS sequence"/>
</dbReference>
<dbReference type="OrthoDB" id="5203861at2759"/>
<feature type="domain" description="Tryptophan synthase beta chain-like PALP" evidence="1">
    <location>
        <begin position="42"/>
        <end position="253"/>
    </location>
</feature>
<accession>A0A2G8KJB4</accession>
<dbReference type="PANTHER" id="PTHR42690:SF1">
    <property type="entry name" value="THREONINE SYNTHASE-LIKE 2"/>
    <property type="match status" value="1"/>
</dbReference>
<name>A0A2G8KJB4_STIJA</name>
<protein>
    <submittedName>
        <fullName evidence="2">Threonine synthase-like 2</fullName>
    </submittedName>
</protein>
<dbReference type="GO" id="GO:0009071">
    <property type="term" value="P:serine family amino acid catabolic process"/>
    <property type="evidence" value="ECO:0007669"/>
    <property type="project" value="TreeGrafter"/>
</dbReference>
<dbReference type="GO" id="GO:0030170">
    <property type="term" value="F:pyridoxal phosphate binding"/>
    <property type="evidence" value="ECO:0007669"/>
    <property type="project" value="TreeGrafter"/>
</dbReference>
<dbReference type="GO" id="GO:0046360">
    <property type="term" value="P:2-oxobutyrate biosynthetic process"/>
    <property type="evidence" value="ECO:0007669"/>
    <property type="project" value="TreeGrafter"/>
</dbReference>
<proteinExistence type="predicted"/>
<gene>
    <name evidence="2" type="ORF">BSL78_15054</name>
</gene>
<dbReference type="AlphaFoldDB" id="A0A2G8KJB4"/>
<dbReference type="InterPro" id="IPR001926">
    <property type="entry name" value="TrpB-like_PALP"/>
</dbReference>
<dbReference type="Gene3D" id="3.40.50.1100">
    <property type="match status" value="1"/>
</dbReference>